<reference evidence="1" key="1">
    <citation type="submission" date="2022-11" db="EMBL/GenBank/DDBJ databases">
        <title>Centuries of genome instability and evolution in soft-shell clam transmissible cancer (bioRxiv).</title>
        <authorList>
            <person name="Hart S.F.M."/>
            <person name="Yonemitsu M.A."/>
            <person name="Giersch R.M."/>
            <person name="Beal B.F."/>
            <person name="Arriagada G."/>
            <person name="Davis B.W."/>
            <person name="Ostrander E.A."/>
            <person name="Goff S.P."/>
            <person name="Metzger M.J."/>
        </authorList>
    </citation>
    <scope>NUCLEOTIDE SEQUENCE</scope>
    <source>
        <strain evidence="1">MELC-2E11</strain>
        <tissue evidence="1">Siphon/mantle</tissue>
    </source>
</reference>
<sequence>MYTVSSSYRFAGHTSIPAKDTMVDFVALADDCKRLENAGTAVVVLICDRELGLVSGQELYVADVTTPLTLTFKLSLATNME</sequence>
<keyword evidence="2" id="KW-1185">Reference proteome</keyword>
<proteinExistence type="predicted"/>
<evidence type="ECO:0000313" key="1">
    <source>
        <dbReference type="EMBL" id="WAR24996.1"/>
    </source>
</evidence>
<evidence type="ECO:0000313" key="2">
    <source>
        <dbReference type="Proteomes" id="UP001164746"/>
    </source>
</evidence>
<protein>
    <submittedName>
        <fullName evidence="1">Uncharacterized protein</fullName>
    </submittedName>
</protein>
<dbReference type="EMBL" id="CP111025">
    <property type="protein sequence ID" value="WAR24996.1"/>
    <property type="molecule type" value="Genomic_DNA"/>
</dbReference>
<organism evidence="1 2">
    <name type="scientific">Mya arenaria</name>
    <name type="common">Soft-shell clam</name>
    <dbReference type="NCBI Taxonomy" id="6604"/>
    <lineage>
        <taxon>Eukaryota</taxon>
        <taxon>Metazoa</taxon>
        <taxon>Spiralia</taxon>
        <taxon>Lophotrochozoa</taxon>
        <taxon>Mollusca</taxon>
        <taxon>Bivalvia</taxon>
        <taxon>Autobranchia</taxon>
        <taxon>Heteroconchia</taxon>
        <taxon>Euheterodonta</taxon>
        <taxon>Imparidentia</taxon>
        <taxon>Neoheterodontei</taxon>
        <taxon>Myida</taxon>
        <taxon>Myoidea</taxon>
        <taxon>Myidae</taxon>
        <taxon>Mya</taxon>
    </lineage>
</organism>
<accession>A0ABY7FW86</accession>
<gene>
    <name evidence="1" type="ORF">MAR_010700</name>
</gene>
<name>A0ABY7FW86_MYAAR</name>
<dbReference type="Proteomes" id="UP001164746">
    <property type="component" value="Chromosome 14"/>
</dbReference>